<dbReference type="CTD" id="36384501"/>
<keyword evidence="2" id="KW-0479">Metal-binding</keyword>
<name>A0A090KWW1_STRRB</name>
<dbReference type="PANTHER" id="PTHR10127:SF780">
    <property type="entry name" value="METALLOENDOPEPTIDASE"/>
    <property type="match status" value="1"/>
</dbReference>
<evidence type="ECO:0000256" key="6">
    <source>
        <dbReference type="SAM" id="SignalP"/>
    </source>
</evidence>
<keyword evidence="4" id="KW-0862">Zinc</keyword>
<organism evidence="9">
    <name type="scientific">Strongyloides ratti</name>
    <name type="common">Parasitic roundworm</name>
    <dbReference type="NCBI Taxonomy" id="34506"/>
    <lineage>
        <taxon>Eukaryota</taxon>
        <taxon>Metazoa</taxon>
        <taxon>Ecdysozoa</taxon>
        <taxon>Nematoda</taxon>
        <taxon>Chromadorea</taxon>
        <taxon>Rhabditida</taxon>
        <taxon>Tylenchina</taxon>
        <taxon>Panagrolaimomorpha</taxon>
        <taxon>Strongyloidoidea</taxon>
        <taxon>Strongyloididae</taxon>
        <taxon>Strongyloides</taxon>
    </lineage>
</organism>
<protein>
    <submittedName>
        <fullName evidence="9 11">Astacin-like metalloendopeptidase</fullName>
    </submittedName>
</protein>
<dbReference type="GO" id="GO:0004222">
    <property type="term" value="F:metalloendopeptidase activity"/>
    <property type="evidence" value="ECO:0007669"/>
    <property type="project" value="InterPro"/>
</dbReference>
<reference evidence="9" key="2">
    <citation type="submission" date="2014-09" db="EMBL/GenBank/DDBJ databases">
        <authorList>
            <person name="Aslett A.Martin."/>
        </authorList>
    </citation>
    <scope>NUCLEOTIDE SEQUENCE</scope>
    <source>
        <strain evidence="9">ED321 Heterogonic</strain>
    </source>
</reference>
<evidence type="ECO:0000256" key="5">
    <source>
        <dbReference type="ARBA" id="ARBA00023049"/>
    </source>
</evidence>
<keyword evidence="1" id="KW-0645">Protease</keyword>
<evidence type="ECO:0000256" key="3">
    <source>
        <dbReference type="ARBA" id="ARBA00022801"/>
    </source>
</evidence>
<feature type="chain" id="PRO_5015030228" evidence="6">
    <location>
        <begin position="20"/>
        <end position="387"/>
    </location>
</feature>
<dbReference type="GeneID" id="36384501"/>
<dbReference type="SUPFAM" id="SSF55486">
    <property type="entry name" value="Metalloproteases ('zincins'), catalytic domain"/>
    <property type="match status" value="1"/>
</dbReference>
<dbReference type="PROSITE" id="PS00022">
    <property type="entry name" value="EGF_1"/>
    <property type="match status" value="1"/>
</dbReference>
<dbReference type="EMBL" id="LN609396">
    <property type="protein sequence ID" value="CEF59692.1"/>
    <property type="molecule type" value="Genomic_DNA"/>
</dbReference>
<dbReference type="Gene3D" id="3.40.390.10">
    <property type="entry name" value="Collagenase (Catalytic Domain)"/>
    <property type="match status" value="1"/>
</dbReference>
<keyword evidence="6" id="KW-0732">Signal</keyword>
<dbReference type="PROSITE" id="PS01186">
    <property type="entry name" value="EGF_2"/>
    <property type="match status" value="1"/>
</dbReference>
<feature type="domain" description="EGF-like" evidence="7 8">
    <location>
        <begin position="251"/>
        <end position="262"/>
    </location>
</feature>
<evidence type="ECO:0000313" key="11">
    <source>
        <dbReference type="WBParaSite" id="SRAE_X000143800.1"/>
    </source>
</evidence>
<reference evidence="11" key="3">
    <citation type="submission" date="2020-12" db="UniProtKB">
        <authorList>
            <consortium name="WormBaseParasite"/>
        </authorList>
    </citation>
    <scope>IDENTIFICATION</scope>
</reference>
<evidence type="ECO:0000256" key="4">
    <source>
        <dbReference type="ARBA" id="ARBA00022833"/>
    </source>
</evidence>
<evidence type="ECO:0000259" key="8">
    <source>
        <dbReference type="PROSITE" id="PS01186"/>
    </source>
</evidence>
<keyword evidence="10" id="KW-1185">Reference proteome</keyword>
<dbReference type="WormBase" id="SRAE_X000143800">
    <property type="protein sequence ID" value="SRP04421"/>
    <property type="gene ID" value="WBGene00267007"/>
</dbReference>
<dbReference type="InterPro" id="IPR024079">
    <property type="entry name" value="MetalloPept_cat_dom_sf"/>
</dbReference>
<dbReference type="OrthoDB" id="5911248at2759"/>
<dbReference type="PANTHER" id="PTHR10127">
    <property type="entry name" value="DISCOIDIN, CUB, EGF, LAMININ , AND ZINC METALLOPROTEASE DOMAIN CONTAINING"/>
    <property type="match status" value="1"/>
</dbReference>
<dbReference type="RefSeq" id="XP_024498903.1">
    <property type="nucleotide sequence ID" value="XM_024648952.1"/>
</dbReference>
<dbReference type="InterPro" id="IPR001506">
    <property type="entry name" value="Peptidase_M12A"/>
</dbReference>
<dbReference type="WBParaSite" id="SRAE_X000143800.1">
    <property type="protein sequence ID" value="SRAE_X000143800.1"/>
    <property type="gene ID" value="WBGene00267007"/>
</dbReference>
<dbReference type="GO" id="GO:0006508">
    <property type="term" value="P:proteolysis"/>
    <property type="evidence" value="ECO:0007669"/>
    <property type="project" value="UniProtKB-KW"/>
</dbReference>
<keyword evidence="5" id="KW-0482">Metalloprotease</keyword>
<evidence type="ECO:0000313" key="9">
    <source>
        <dbReference type="EMBL" id="CEF59692.1"/>
    </source>
</evidence>
<dbReference type="Pfam" id="PF01400">
    <property type="entry name" value="Astacin"/>
    <property type="match status" value="1"/>
</dbReference>
<keyword evidence="3" id="KW-0378">Hydrolase</keyword>
<feature type="signal peptide" evidence="6">
    <location>
        <begin position="1"/>
        <end position="19"/>
    </location>
</feature>
<proteinExistence type="predicted"/>
<dbReference type="InterPro" id="IPR000742">
    <property type="entry name" value="EGF"/>
</dbReference>
<evidence type="ECO:0000259" key="7">
    <source>
        <dbReference type="PROSITE" id="PS00022"/>
    </source>
</evidence>
<evidence type="ECO:0000313" key="12">
    <source>
        <dbReference type="WormBase" id="SRAE_X000143800"/>
    </source>
</evidence>
<dbReference type="Proteomes" id="UP000035682">
    <property type="component" value="Unplaced"/>
</dbReference>
<dbReference type="GO" id="GO:0046872">
    <property type="term" value="F:metal ion binding"/>
    <property type="evidence" value="ECO:0007669"/>
    <property type="project" value="UniProtKB-KW"/>
</dbReference>
<sequence>MAYFLISFLLLFLCARTNTDQNADESVELNYNVDTYPPYPVKPKTINYFLVNNVYAKNIDAVFKSLKSQTCLIFEKKKNYSKNIHIHFFYDYSGDVISLACCKNTETKAFLTNKTQHSLRLTSHYIGRALGLTPEILREDRDKFVKMDFKNIDSNYKKYYENPNITIRLKPTTDFNYKSIMFLSPYYGSKNQQPIFKAKMSSYYDEMIGKYDYFTHNDKKYLNSIYCSSKCKNKFSGCKNGGYENPSCNACICPTGFVGKKCTSIASSKGKCGSKKYFTVSTKKKYITGDSFSGTCYFSIKSTSTKKYVKIIVENLSIASTSKCNGEYGLEIKHRDDKGADGLYLCGQYRKVEIPVTSNFVLLRYNVTGKNNKLKISYQQVNSLSKI</sequence>
<evidence type="ECO:0000256" key="2">
    <source>
        <dbReference type="ARBA" id="ARBA00022723"/>
    </source>
</evidence>
<accession>A0A090KWW1</accession>
<reference evidence="10" key="1">
    <citation type="submission" date="2014-09" db="EMBL/GenBank/DDBJ databases">
        <authorList>
            <person name="Martin A.A."/>
        </authorList>
    </citation>
    <scope>NUCLEOTIDE SEQUENCE</scope>
    <source>
        <strain evidence="10">ED321</strain>
    </source>
</reference>
<evidence type="ECO:0000256" key="1">
    <source>
        <dbReference type="ARBA" id="ARBA00022670"/>
    </source>
</evidence>
<gene>
    <name evidence="9 11 12" type="ORF">SRAE_X000143800</name>
</gene>
<evidence type="ECO:0000313" key="10">
    <source>
        <dbReference type="Proteomes" id="UP000035682"/>
    </source>
</evidence>
<dbReference type="AlphaFoldDB" id="A0A090KWW1"/>